<name>G9P0X8_HYPAI</name>
<comment type="caution">
    <text evidence="2">The sequence shown here is derived from an EMBL/GenBank/DDBJ whole genome shotgun (WGS) entry which is preliminary data.</text>
</comment>
<dbReference type="SUPFAM" id="SSF55729">
    <property type="entry name" value="Acyl-CoA N-acyltransferases (Nat)"/>
    <property type="match status" value="1"/>
</dbReference>
<dbReference type="CDD" id="cd04301">
    <property type="entry name" value="NAT_SF"/>
    <property type="match status" value="1"/>
</dbReference>
<dbReference type="PANTHER" id="PTHR42791">
    <property type="entry name" value="GNAT FAMILY ACETYLTRANSFERASE"/>
    <property type="match status" value="1"/>
</dbReference>
<dbReference type="InterPro" id="IPR052523">
    <property type="entry name" value="Trichothecene_AcTrans"/>
</dbReference>
<gene>
    <name evidence="2" type="ORF">TRIATDRAFT_131179</name>
</gene>
<dbReference type="HOGENOM" id="CLU_060131_3_1_1"/>
<proteinExistence type="predicted"/>
<evidence type="ECO:0000259" key="1">
    <source>
        <dbReference type="PROSITE" id="PS51186"/>
    </source>
</evidence>
<dbReference type="AlphaFoldDB" id="G9P0X8"/>
<dbReference type="OMA" id="FTELAGW"/>
<accession>G9P0X8</accession>
<dbReference type="OrthoDB" id="2115692at2759"/>
<dbReference type="Proteomes" id="UP000005426">
    <property type="component" value="Unassembled WGS sequence"/>
</dbReference>
<dbReference type="STRING" id="452589.G9P0X8"/>
<dbReference type="InterPro" id="IPR000182">
    <property type="entry name" value="GNAT_dom"/>
</dbReference>
<dbReference type="InterPro" id="IPR016181">
    <property type="entry name" value="Acyl_CoA_acyltransferase"/>
</dbReference>
<dbReference type="PROSITE" id="PS51186">
    <property type="entry name" value="GNAT"/>
    <property type="match status" value="1"/>
</dbReference>
<protein>
    <recommendedName>
        <fullName evidence="1">N-acetyltransferase domain-containing protein</fullName>
    </recommendedName>
</protein>
<sequence>MSDIQLREAGYSELPRIAHILAKAFWEDNLFGQMIHPHRNEYPDDVDLYWLSGQEVIVGIAQWERLGDGGKKLERWTLDPRNISKTLSSAAMKIHAMVWPNRASDPGVEDIIERSYPHFDSIWSGKRAESWYLEALAVHPDYQGRNIGRRLVQWGLELAEADGICASVVSAYGKDEFYTKCGFDEQYGNAGQGDGNPLAGVDGANIFWKWPKSRS</sequence>
<dbReference type="EMBL" id="ABDG02000026">
    <property type="protein sequence ID" value="EHK42441.1"/>
    <property type="molecule type" value="Genomic_DNA"/>
</dbReference>
<evidence type="ECO:0000313" key="2">
    <source>
        <dbReference type="EMBL" id="EHK42441.1"/>
    </source>
</evidence>
<organism evidence="2 3">
    <name type="scientific">Hypocrea atroviridis (strain ATCC 20476 / IMI 206040)</name>
    <name type="common">Trichoderma atroviride</name>
    <dbReference type="NCBI Taxonomy" id="452589"/>
    <lineage>
        <taxon>Eukaryota</taxon>
        <taxon>Fungi</taxon>
        <taxon>Dikarya</taxon>
        <taxon>Ascomycota</taxon>
        <taxon>Pezizomycotina</taxon>
        <taxon>Sordariomycetes</taxon>
        <taxon>Hypocreomycetidae</taxon>
        <taxon>Hypocreales</taxon>
        <taxon>Hypocreaceae</taxon>
        <taxon>Trichoderma</taxon>
    </lineage>
</organism>
<keyword evidence="3" id="KW-1185">Reference proteome</keyword>
<dbReference type="Gene3D" id="3.40.630.30">
    <property type="match status" value="1"/>
</dbReference>
<dbReference type="eggNOG" id="ENOG502SQMB">
    <property type="taxonomic scope" value="Eukaryota"/>
</dbReference>
<evidence type="ECO:0000313" key="3">
    <source>
        <dbReference type="Proteomes" id="UP000005426"/>
    </source>
</evidence>
<feature type="domain" description="N-acetyltransferase" evidence="1">
    <location>
        <begin position="4"/>
        <end position="213"/>
    </location>
</feature>
<dbReference type="PANTHER" id="PTHR42791:SF16">
    <property type="entry name" value="N-ACETYLTRANSFERASE DOMAIN-CONTAINING PROTEIN"/>
    <property type="match status" value="1"/>
</dbReference>
<dbReference type="Pfam" id="PF13508">
    <property type="entry name" value="Acetyltransf_7"/>
    <property type="match status" value="1"/>
</dbReference>
<reference evidence="2 3" key="1">
    <citation type="journal article" date="2011" name="Genome Biol.">
        <title>Comparative genome sequence analysis underscores mycoparasitism as the ancestral life style of Trichoderma.</title>
        <authorList>
            <person name="Kubicek C.P."/>
            <person name="Herrera-Estrella A."/>
            <person name="Seidl-Seiboth V."/>
            <person name="Martinez D.A."/>
            <person name="Druzhinina I.S."/>
            <person name="Thon M."/>
            <person name="Zeilinger S."/>
            <person name="Casas-Flores S."/>
            <person name="Horwitz B.A."/>
            <person name="Mukherjee P.K."/>
            <person name="Mukherjee M."/>
            <person name="Kredics L."/>
            <person name="Alcaraz L.D."/>
            <person name="Aerts A."/>
            <person name="Antal Z."/>
            <person name="Atanasova L."/>
            <person name="Cervantes-Badillo M.G."/>
            <person name="Challacombe J."/>
            <person name="Chertkov O."/>
            <person name="McCluskey K."/>
            <person name="Coulpier F."/>
            <person name="Deshpande N."/>
            <person name="von Doehren H."/>
            <person name="Ebbole D.J."/>
            <person name="Esquivel-Naranjo E.U."/>
            <person name="Fekete E."/>
            <person name="Flipphi M."/>
            <person name="Glaser F."/>
            <person name="Gomez-Rodriguez E.Y."/>
            <person name="Gruber S."/>
            <person name="Han C."/>
            <person name="Henrissat B."/>
            <person name="Hermosa R."/>
            <person name="Hernandez-Onate M."/>
            <person name="Karaffa L."/>
            <person name="Kosti I."/>
            <person name="Le Crom S."/>
            <person name="Lindquist E."/>
            <person name="Lucas S."/>
            <person name="Luebeck M."/>
            <person name="Luebeck P.S."/>
            <person name="Margeot A."/>
            <person name="Metz B."/>
            <person name="Misra M."/>
            <person name="Nevalainen H."/>
            <person name="Omann M."/>
            <person name="Packer N."/>
            <person name="Perrone G."/>
            <person name="Uresti-Rivera E.E."/>
            <person name="Salamov A."/>
            <person name="Schmoll M."/>
            <person name="Seiboth B."/>
            <person name="Shapiro H."/>
            <person name="Sukno S."/>
            <person name="Tamayo-Ramos J.A."/>
            <person name="Tisch D."/>
            <person name="Wiest A."/>
            <person name="Wilkinson H.H."/>
            <person name="Zhang M."/>
            <person name="Coutinho P.M."/>
            <person name="Kenerley C.M."/>
            <person name="Monte E."/>
            <person name="Baker S.E."/>
            <person name="Grigoriev I.V."/>
        </authorList>
    </citation>
    <scope>NUCLEOTIDE SEQUENCE [LARGE SCALE GENOMIC DNA]</scope>
    <source>
        <strain evidence="3">ATCC 20476 / IMI 206040</strain>
    </source>
</reference>
<dbReference type="GO" id="GO:0016747">
    <property type="term" value="F:acyltransferase activity, transferring groups other than amino-acyl groups"/>
    <property type="evidence" value="ECO:0007669"/>
    <property type="project" value="InterPro"/>
</dbReference>